<keyword evidence="2" id="KW-1040">Host Golgi apparatus</keyword>
<reference evidence="12" key="3">
    <citation type="submission" date="2015-09" db="EMBL/GenBank/DDBJ databases">
        <title>Detection of multiple elephant endotheliotropic herpesviruses.</title>
        <authorList>
            <person name="Long S.Y."/>
            <person name="Heaggans S.Y."/>
            <person name="Hayward G.S."/>
        </authorList>
    </citation>
    <scope>NUCLEOTIDE SEQUENCE</scope>
    <source>
        <strain evidence="12">North American NAP22</strain>
    </source>
</reference>
<reference evidence="12" key="2">
    <citation type="submission" date="2015-09" db="EMBL/GenBank/DDBJ databases">
        <title>Complete genome of sequence of elephant endotheliotropic herpesvirus 4 (EEHV4): comparison of the gene coding content and other unusual features fo the GC-rich and AT-rich branch probosciviruses.</title>
        <authorList>
            <person name="Ling P.D."/>
            <person name="Long S.Y."/>
            <person name="Feury A."/>
            <person name="Peng R.-S."/>
            <person name="Heaggans S.Y."/>
            <person name="Qin X."/>
            <person name="Worley K.C."/>
            <person name="Duggan S."/>
            <person name="Hayward G.S."/>
        </authorList>
    </citation>
    <scope>NUCLEOTIDE SEQUENCE</scope>
    <source>
        <strain evidence="12">North American NAP22</strain>
    </source>
</reference>
<organism evidence="12">
    <name type="scientific">Elephant endotheliotropic herpesvirus 4</name>
    <dbReference type="NCBI Taxonomy" id="548914"/>
    <lineage>
        <taxon>Viruses</taxon>
        <taxon>Duplodnaviria</taxon>
        <taxon>Heunggongvirae</taxon>
        <taxon>Peploviricota</taxon>
        <taxon>Herviviricetes</taxon>
        <taxon>Herpesvirales</taxon>
        <taxon>Orthoherpesviridae</taxon>
        <taxon>Betaherpesvirinae</taxon>
        <taxon>Proboscivirus</taxon>
    </lineage>
</organism>
<evidence type="ECO:0000313" key="12">
    <source>
        <dbReference type="EMBL" id="ALN42259.1"/>
    </source>
</evidence>
<evidence type="ECO:0000256" key="3">
    <source>
        <dbReference type="ARBA" id="ARBA00022844"/>
    </source>
</evidence>
<dbReference type="EMBL" id="KT832488">
    <property type="protein sequence ID" value="ALN42259.1"/>
    <property type="molecule type" value="Genomic_DNA"/>
</dbReference>
<reference evidence="12" key="1">
    <citation type="journal article" date="2014" name="J. Virol.">
        <title>Comparative genome analysis of four elephant endotheliotropic herpesviruses, EEHV3, EEHV4, EEHV5, and EEHV6, from cases of hemorrhagic disease or viremia.</title>
        <authorList>
            <person name="Zong JC"/>
            <person name="Latimer EM"/>
            <person name="Long SY"/>
            <person name="Richman LK"/>
            <person name="Heaggans SY"/>
            <person name="Hayward GS."/>
        </authorList>
    </citation>
    <scope>NUCLEOTIDE SEQUENCE</scope>
    <source>
        <strain evidence="12">North American NAP22</strain>
    </source>
</reference>
<evidence type="ECO:0000256" key="10">
    <source>
        <dbReference type="SAM" id="Phobius"/>
    </source>
</evidence>
<evidence type="ECO:0000256" key="1">
    <source>
        <dbReference type="ARBA" id="ARBA00022692"/>
    </source>
</evidence>
<evidence type="ECO:0000256" key="6">
    <source>
        <dbReference type="ARBA" id="ARBA00022989"/>
    </source>
</evidence>
<evidence type="ECO:0000256" key="5">
    <source>
        <dbReference type="ARBA" id="ARBA00022879"/>
    </source>
</evidence>
<keyword evidence="1 10" id="KW-0812">Transmembrane</keyword>
<evidence type="ECO:0000259" key="11">
    <source>
        <dbReference type="Pfam" id="PF03554"/>
    </source>
</evidence>
<accession>A0A0S2CBP2</accession>
<name>A0A0S2CBP2_9BETA</name>
<feature type="transmembrane region" description="Helical" evidence="10">
    <location>
        <begin position="58"/>
        <end position="83"/>
    </location>
</feature>
<proteinExistence type="inferred from homology"/>
<keyword evidence="4" id="KW-1043">Host membrane</keyword>
<evidence type="ECO:0000256" key="8">
    <source>
        <dbReference type="ARBA" id="ARBA00023157"/>
    </source>
</evidence>
<sequence length="99" mass="11091">MVIPGKDRFLLNIMSCALCVFWTWSNTAHGEAVAVSTTPPPSVKDFGKPECAATEYRIYVSSFLSILNIVVYVLLFFASIVYVRYLCHKSITTDAIKSY</sequence>
<evidence type="ECO:0000256" key="9">
    <source>
        <dbReference type="ARBA" id="ARBA00034089"/>
    </source>
</evidence>
<keyword evidence="3" id="KW-0946">Virion</keyword>
<dbReference type="GO" id="GO:0019031">
    <property type="term" value="C:viral envelope"/>
    <property type="evidence" value="ECO:0007669"/>
    <property type="project" value="UniProtKB-KW"/>
</dbReference>
<gene>
    <name evidence="12" type="primary">U46</name>
</gene>
<dbReference type="InterPro" id="IPR034707">
    <property type="entry name" value="HSV_GN"/>
</dbReference>
<evidence type="ECO:0000256" key="2">
    <source>
        <dbReference type="ARBA" id="ARBA00022812"/>
    </source>
</evidence>
<dbReference type="Pfam" id="PF03554">
    <property type="entry name" value="Herpes_UL73"/>
    <property type="match status" value="1"/>
</dbReference>
<keyword evidence="5 12" id="KW-0261">Viral envelope protein</keyword>
<evidence type="ECO:0000256" key="7">
    <source>
        <dbReference type="ARBA" id="ARBA00023136"/>
    </source>
</evidence>
<dbReference type="InterPro" id="IPR005211">
    <property type="entry name" value="Herpes_glycoprotein_N_domain"/>
</dbReference>
<feature type="domain" description="Herpesvirus envelope glycoprotein N" evidence="11">
    <location>
        <begin position="39"/>
        <end position="97"/>
    </location>
</feature>
<keyword evidence="8" id="KW-1015">Disulfide bond</keyword>
<protein>
    <submittedName>
        <fullName evidence="12">Envelope glycoprotein N</fullName>
    </submittedName>
</protein>
<evidence type="ECO:0000256" key="4">
    <source>
        <dbReference type="ARBA" id="ARBA00022870"/>
    </source>
</evidence>
<keyword evidence="7 10" id="KW-0472">Membrane</keyword>
<comment type="function">
    <text evidence="9">Envelope glycoprotein necessary for proper maturation of gM and modulation of its membrane fusion activity. Also plays a critical role in virion morphogenesis.</text>
</comment>
<keyword evidence="6 10" id="KW-1133">Transmembrane helix</keyword>
<dbReference type="HAMAP" id="MF_04037">
    <property type="entry name" value="HSV_GN"/>
    <property type="match status" value="1"/>
</dbReference>